<dbReference type="EMBL" id="MGEK01000003">
    <property type="protein sequence ID" value="OGL83080.1"/>
    <property type="molecule type" value="Genomic_DNA"/>
</dbReference>
<dbReference type="PANTHER" id="PTHR43649">
    <property type="entry name" value="ARABINOSE-BINDING PROTEIN-RELATED"/>
    <property type="match status" value="1"/>
</dbReference>
<evidence type="ECO:0000313" key="1">
    <source>
        <dbReference type="EMBL" id="OGL83080.1"/>
    </source>
</evidence>
<dbReference type="InterPro" id="IPR050490">
    <property type="entry name" value="Bact_solute-bd_prot1"/>
</dbReference>
<evidence type="ECO:0008006" key="3">
    <source>
        <dbReference type="Google" id="ProtNLM"/>
    </source>
</evidence>
<sequence length="463" mass="52151">MKRHRPIILFVLLLAALPLLGLRCKPQVTAQPVKLTYWRVFDDPDSMQEIISAYRAIHPNVNIEYKKIRYEEYEKLFLEALAEDRGPDIFSIHNTWIGKYQPKILPLPKTVTLPFQSIQGTFKKEVITELKTMPTITPATIRKNYLDVVASDVIRKAKTEDNKIEEQVLGLPLSVDTLVLFYNKDILNAAGIATEPKDWTEFLRDVTKITKFDEQGNIAVAGASLGTSNNIPRFNDILSILMMQNGATMTDANGFATFHLVPPGSTDKTYRPGIEALRFYTDFASLNKEAYTWNASMPDALEAFTTGKTGFFFGYAYHIPTIKSRAPQLRWAIVPLPQADAERNRMNIANYWVETVSKKTKHTDEAWDFIQFAASAARVESYLNKTNKPTALRALVEKQQSIPELEAFAGQLLTAKSWYRGRDAGLMESAMADMVTGALAATEPGKLEQAVNLAIQRINQTIY</sequence>
<gene>
    <name evidence="1" type="ORF">A2936_05195</name>
</gene>
<comment type="caution">
    <text evidence="1">The sequence shown here is derived from an EMBL/GenBank/DDBJ whole genome shotgun (WGS) entry which is preliminary data.</text>
</comment>
<proteinExistence type="predicted"/>
<dbReference type="AlphaFoldDB" id="A0A1F7UXR2"/>
<reference evidence="1 2" key="1">
    <citation type="journal article" date="2016" name="Nat. Commun.">
        <title>Thousands of microbial genomes shed light on interconnected biogeochemical processes in an aquifer system.</title>
        <authorList>
            <person name="Anantharaman K."/>
            <person name="Brown C.T."/>
            <person name="Hug L.A."/>
            <person name="Sharon I."/>
            <person name="Castelle C.J."/>
            <person name="Probst A.J."/>
            <person name="Thomas B.C."/>
            <person name="Singh A."/>
            <person name="Wilkins M.J."/>
            <person name="Karaoz U."/>
            <person name="Brodie E.L."/>
            <person name="Williams K.H."/>
            <person name="Hubbard S.S."/>
            <person name="Banfield J.F."/>
        </authorList>
    </citation>
    <scope>NUCLEOTIDE SEQUENCE [LARGE SCALE GENOMIC DNA]</scope>
</reference>
<dbReference type="Pfam" id="PF01547">
    <property type="entry name" value="SBP_bac_1"/>
    <property type="match status" value="1"/>
</dbReference>
<dbReference type="Gene3D" id="3.40.190.10">
    <property type="entry name" value="Periplasmic binding protein-like II"/>
    <property type="match status" value="1"/>
</dbReference>
<organism evidence="1 2">
    <name type="scientific">Candidatus Uhrbacteria bacterium RIFCSPLOWO2_01_FULL_47_25</name>
    <dbReference type="NCBI Taxonomy" id="1802402"/>
    <lineage>
        <taxon>Bacteria</taxon>
        <taxon>Candidatus Uhriibacteriota</taxon>
    </lineage>
</organism>
<protein>
    <recommendedName>
        <fullName evidence="3">ABC transporter substrate-binding protein</fullName>
    </recommendedName>
</protein>
<dbReference type="Proteomes" id="UP000176846">
    <property type="component" value="Unassembled WGS sequence"/>
</dbReference>
<name>A0A1F7UXR2_9BACT</name>
<accession>A0A1F7UXR2</accession>
<evidence type="ECO:0000313" key="2">
    <source>
        <dbReference type="Proteomes" id="UP000176846"/>
    </source>
</evidence>
<dbReference type="SUPFAM" id="SSF53850">
    <property type="entry name" value="Periplasmic binding protein-like II"/>
    <property type="match status" value="1"/>
</dbReference>
<dbReference type="PANTHER" id="PTHR43649:SF12">
    <property type="entry name" value="DIACETYLCHITOBIOSE BINDING PROTEIN DASA"/>
    <property type="match status" value="1"/>
</dbReference>
<dbReference type="InterPro" id="IPR006059">
    <property type="entry name" value="SBP"/>
</dbReference>